<dbReference type="InterPro" id="IPR044492">
    <property type="entry name" value="P_typ_ATPase_HD_dom"/>
</dbReference>
<comment type="caution">
    <text evidence="10">Lacks conserved residue(s) required for the propagation of feature annotation.</text>
</comment>
<dbReference type="InterPro" id="IPR036412">
    <property type="entry name" value="HAD-like_sf"/>
</dbReference>
<keyword evidence="4 10" id="KW-0547">Nucleotide-binding</keyword>
<comment type="catalytic activity">
    <reaction evidence="9 10">
        <text>ATP + H2O + H(+)(in) = ADP + phosphate + 2 H(+)(out)</text>
        <dbReference type="Rhea" id="RHEA:20852"/>
        <dbReference type="ChEBI" id="CHEBI:15377"/>
        <dbReference type="ChEBI" id="CHEBI:15378"/>
        <dbReference type="ChEBI" id="CHEBI:30616"/>
        <dbReference type="ChEBI" id="CHEBI:43474"/>
        <dbReference type="ChEBI" id="CHEBI:456216"/>
        <dbReference type="EC" id="7.1.2.1"/>
    </reaction>
</comment>
<evidence type="ECO:0000256" key="7">
    <source>
        <dbReference type="ARBA" id="ARBA00022989"/>
    </source>
</evidence>
<protein>
    <recommendedName>
        <fullName evidence="10">Plasma membrane ATPase</fullName>
        <ecNumber evidence="10">7.1.2.1</ecNumber>
    </recommendedName>
</protein>
<dbReference type="SFLD" id="SFLDS00003">
    <property type="entry name" value="Haloacid_Dehalogenase"/>
    <property type="match status" value="1"/>
</dbReference>
<evidence type="ECO:0000313" key="14">
    <source>
        <dbReference type="Proteomes" id="UP001491310"/>
    </source>
</evidence>
<keyword evidence="10" id="KW-0406">Ion transport</keyword>
<comment type="caution">
    <text evidence="13">The sequence shown here is derived from an EMBL/GenBank/DDBJ whole genome shotgun (WGS) entry which is preliminary data.</text>
</comment>
<keyword evidence="5 10" id="KW-0067">ATP-binding</keyword>
<dbReference type="EC" id="7.1.2.1" evidence="10"/>
<feature type="region of interest" description="Disordered" evidence="11">
    <location>
        <begin position="1"/>
        <end position="20"/>
    </location>
</feature>
<dbReference type="SUPFAM" id="SSF81665">
    <property type="entry name" value="Calcium ATPase, transmembrane domain M"/>
    <property type="match status" value="1"/>
</dbReference>
<feature type="transmembrane region" description="Helical" evidence="10">
    <location>
        <begin position="258"/>
        <end position="278"/>
    </location>
</feature>
<feature type="domain" description="Cation-transporting P-type ATPase N-terminal" evidence="12">
    <location>
        <begin position="30"/>
        <end position="102"/>
    </location>
</feature>
<feature type="transmembrane region" description="Helical" evidence="10">
    <location>
        <begin position="824"/>
        <end position="842"/>
    </location>
</feature>
<dbReference type="SFLD" id="SFLDG00002">
    <property type="entry name" value="C1.7:_P-type_atpase_like"/>
    <property type="match status" value="1"/>
</dbReference>
<evidence type="ECO:0000256" key="5">
    <source>
        <dbReference type="ARBA" id="ARBA00022840"/>
    </source>
</evidence>
<dbReference type="Pfam" id="PF00122">
    <property type="entry name" value="E1-E2_ATPase"/>
    <property type="match status" value="1"/>
</dbReference>
<reference evidence="13 14" key="1">
    <citation type="journal article" date="2024" name="Nat. Commun.">
        <title>Phylogenomics reveals the evolutionary origins of lichenization in chlorophyte algae.</title>
        <authorList>
            <person name="Puginier C."/>
            <person name="Libourel C."/>
            <person name="Otte J."/>
            <person name="Skaloud P."/>
            <person name="Haon M."/>
            <person name="Grisel S."/>
            <person name="Petersen M."/>
            <person name="Berrin J.G."/>
            <person name="Delaux P.M."/>
            <person name="Dal Grande F."/>
            <person name="Keller J."/>
        </authorList>
    </citation>
    <scope>NUCLEOTIDE SEQUENCE [LARGE SCALE GENOMIC DNA]</scope>
    <source>
        <strain evidence="13 14">SAG 216-7</strain>
    </source>
</reference>
<feature type="region of interest" description="Disordered" evidence="11">
    <location>
        <begin position="1027"/>
        <end position="1061"/>
    </location>
</feature>
<dbReference type="PANTHER" id="PTHR42861">
    <property type="entry name" value="CALCIUM-TRANSPORTING ATPASE"/>
    <property type="match status" value="1"/>
</dbReference>
<dbReference type="InterPro" id="IPR001757">
    <property type="entry name" value="P_typ_ATPase"/>
</dbReference>
<dbReference type="NCBIfam" id="TIGR01647">
    <property type="entry name" value="ATPase-IIIA_H"/>
    <property type="match status" value="1"/>
</dbReference>
<dbReference type="SFLD" id="SFLDF00027">
    <property type="entry name" value="p-type_atpase"/>
    <property type="match status" value="1"/>
</dbReference>
<dbReference type="CDD" id="cd02076">
    <property type="entry name" value="P-type_ATPase_H"/>
    <property type="match status" value="1"/>
</dbReference>
<dbReference type="Pfam" id="PF00690">
    <property type="entry name" value="Cation_ATPase_N"/>
    <property type="match status" value="1"/>
</dbReference>
<feature type="transmembrane region" description="Helical" evidence="10">
    <location>
        <begin position="725"/>
        <end position="746"/>
    </location>
</feature>
<dbReference type="PRINTS" id="PR00119">
    <property type="entry name" value="CATATPASE"/>
</dbReference>
<dbReference type="Gene3D" id="2.70.150.10">
    <property type="entry name" value="Calcium-transporting ATPase, cytoplasmic transduction domain A"/>
    <property type="match status" value="1"/>
</dbReference>
<feature type="transmembrane region" description="Helical" evidence="10">
    <location>
        <begin position="298"/>
        <end position="320"/>
    </location>
</feature>
<dbReference type="Gene3D" id="3.40.1110.10">
    <property type="entry name" value="Calcium-transporting ATPase, cytoplasmic domain N"/>
    <property type="match status" value="1"/>
</dbReference>
<dbReference type="PRINTS" id="PR00120">
    <property type="entry name" value="HATPASE"/>
</dbReference>
<dbReference type="SUPFAM" id="SSF56784">
    <property type="entry name" value="HAD-like"/>
    <property type="match status" value="1"/>
</dbReference>
<evidence type="ECO:0000256" key="4">
    <source>
        <dbReference type="ARBA" id="ARBA00022741"/>
    </source>
</evidence>
<dbReference type="InterPro" id="IPR006534">
    <property type="entry name" value="P-type_ATPase_IIIA"/>
</dbReference>
<organism evidence="13 14">
    <name type="scientific">Coccomyxa subellipsoidea</name>
    <dbReference type="NCBI Taxonomy" id="248742"/>
    <lineage>
        <taxon>Eukaryota</taxon>
        <taxon>Viridiplantae</taxon>
        <taxon>Chlorophyta</taxon>
        <taxon>core chlorophytes</taxon>
        <taxon>Trebouxiophyceae</taxon>
        <taxon>Trebouxiophyceae incertae sedis</taxon>
        <taxon>Coccomyxaceae</taxon>
        <taxon>Coccomyxa</taxon>
    </lineage>
</organism>
<dbReference type="InterPro" id="IPR023298">
    <property type="entry name" value="ATPase_P-typ_TM_dom_sf"/>
</dbReference>
<keyword evidence="10" id="KW-0813">Transport</keyword>
<evidence type="ECO:0000256" key="2">
    <source>
        <dbReference type="ARBA" id="ARBA00008804"/>
    </source>
</evidence>
<evidence type="ECO:0000256" key="1">
    <source>
        <dbReference type="ARBA" id="ARBA00004141"/>
    </source>
</evidence>
<keyword evidence="10" id="KW-0460">Magnesium</keyword>
<dbReference type="PROSITE" id="PS00154">
    <property type="entry name" value="ATPASE_E1_E2"/>
    <property type="match status" value="1"/>
</dbReference>
<proteinExistence type="inferred from homology"/>
<keyword evidence="10" id="KW-0375">Hydrogen ion transport</keyword>
<dbReference type="InterPro" id="IPR059000">
    <property type="entry name" value="ATPase_P-type_domA"/>
</dbReference>
<evidence type="ECO:0000256" key="3">
    <source>
        <dbReference type="ARBA" id="ARBA00022692"/>
    </source>
</evidence>
<accession>A0ABR2YH33</accession>
<evidence type="ECO:0000313" key="13">
    <source>
        <dbReference type="EMBL" id="KAK9905068.1"/>
    </source>
</evidence>
<dbReference type="NCBIfam" id="TIGR01494">
    <property type="entry name" value="ATPase_P-type"/>
    <property type="match status" value="2"/>
</dbReference>
<dbReference type="InterPro" id="IPR004014">
    <property type="entry name" value="ATPase_P-typ_cation-transptr_N"/>
</dbReference>
<dbReference type="Pfam" id="PF00702">
    <property type="entry name" value="Hydrolase"/>
    <property type="match status" value="1"/>
</dbReference>
<sequence length="1061" mass="115777">MAANGETGLADENGEKKDAVRTTINGREVDVNNLSIQDTLNMVEASDQGLTEGESRIRLAKYGPNKLPHKRRNPVLQYLGYMWNPLSWAMEAAAILAIVLQDYTDFALILALLVLNATISYVEESNADKAIQALTAALAPKAKVLRVGKIQTIDASGLVPGDIVSIRLGDIAPADVKLIGADDEHDQPLQVDQAALTGESLPAKKGPGDVVFGGSTIKQGERHAVVYATGPNTFFGRSAALISGVHNVPNIQKIMTKIGACCLVTIGIWVIIELAVQFGKYHHHCHIGEERCPTLLNVLVIIVGGIPIAMPTVLSVTLALGSYKLASEGAIVARMSAVEEMAGTDILCSDKTGTLTLNQLTINNEAIYPLPGHSLDEVLRLSALSADTHSEEPIDVVMRSCYADKDTLEEKFAQNKFVPVNPVDKYTIAIVTDKSSGNTFRILKGAPQVVLRMAHNSAEIEESVKSKIDEYAGRGFRALGLAVSEGGSGQAKWEMVAVLPMYDPPRHDTKHTIESCLDKGIQVKMVTGDQLLIGKETAKQLGMGTNMYTTEELLLDDNKEPGDKSAEEFVEEADGFAEVFPEHKFRIVEMLQNRHHTVAMTGDGVNDAPALKKADVGIAVAGATDAARGAADIVLTEPGLSTIVTAVIGARKIFQRMTTYAKYTVAMTFRICFTFGLLTTIYNWYFPTLLIVLMAVFNDGAMIALSKDRVISSPVPTRWNLPLIFIQGIVYGLYLTFSTWLLYFVATKTHFFSDSIEMYSLNDENETLVSWCLGTIGAAGLTPFESACTAGPQYQHAIKDCGRVTVLDQCRWEQYYVRNSITRALIYNYVSISGQALVFVVRTASYSLFSRAGFYTYIAFFGAQIASTLIAIFGFGGYPWPSDRVHGCRFCTLSTGGGPPFFQHKAPVAFTESGSTDSTIGCTYYVIVAWIWAMLFYLGLDPIKFAMMWISNEEGFRDRPLFFKKRRRPSAPDLSEEEALGAMTGQSHVVQPTYQNALGRASLGRVTEAHLKRASVVLVDELGRPLPRPAALEPSSPRQDLESSAVQRLHRASLELTSKRA</sequence>
<evidence type="ECO:0000256" key="8">
    <source>
        <dbReference type="ARBA" id="ARBA00023136"/>
    </source>
</evidence>
<dbReference type="SMART" id="SM00831">
    <property type="entry name" value="Cation_ATPase_N"/>
    <property type="match status" value="1"/>
</dbReference>
<evidence type="ECO:0000256" key="6">
    <source>
        <dbReference type="ARBA" id="ARBA00022967"/>
    </source>
</evidence>
<dbReference type="InterPro" id="IPR018303">
    <property type="entry name" value="ATPase_P-typ_P_site"/>
</dbReference>
<evidence type="ECO:0000256" key="11">
    <source>
        <dbReference type="SAM" id="MobiDB-lite"/>
    </source>
</evidence>
<keyword evidence="3 10" id="KW-0812">Transmembrane</keyword>
<comment type="similarity">
    <text evidence="2 10">Belongs to the cation transport ATPase (P-type) (TC 3.A.3) family. Type IIIA subfamily.</text>
</comment>
<keyword evidence="8 10" id="KW-0472">Membrane</keyword>
<evidence type="ECO:0000259" key="12">
    <source>
        <dbReference type="SMART" id="SM00831"/>
    </source>
</evidence>
<feature type="transmembrane region" description="Helical" evidence="10">
    <location>
        <begin position="854"/>
        <end position="875"/>
    </location>
</feature>
<dbReference type="SUPFAM" id="SSF81660">
    <property type="entry name" value="Metal cation-transporting ATPase, ATP-binding domain N"/>
    <property type="match status" value="1"/>
</dbReference>
<dbReference type="Gene3D" id="3.40.50.1000">
    <property type="entry name" value="HAD superfamily/HAD-like"/>
    <property type="match status" value="1"/>
</dbReference>
<comment type="subcellular location">
    <subcellularLocation>
        <location evidence="10">Cell membrane</location>
        <topology evidence="10">Multi-pass membrane protein</topology>
    </subcellularLocation>
    <subcellularLocation>
        <location evidence="1">Membrane</location>
        <topology evidence="1">Multi-pass membrane protein</topology>
    </subcellularLocation>
</comment>
<keyword evidence="14" id="KW-1185">Reference proteome</keyword>
<feature type="compositionally biased region" description="Polar residues" evidence="11">
    <location>
        <begin position="1036"/>
        <end position="1046"/>
    </location>
</feature>
<dbReference type="InterPro" id="IPR023214">
    <property type="entry name" value="HAD_sf"/>
</dbReference>
<name>A0ABR2YH33_9CHLO</name>
<feature type="transmembrane region" description="Helical" evidence="10">
    <location>
        <begin position="923"/>
        <end position="940"/>
    </location>
</feature>
<evidence type="ECO:0000256" key="10">
    <source>
        <dbReference type="RuleBase" id="RU362083"/>
    </source>
</evidence>
<keyword evidence="7 10" id="KW-1133">Transmembrane helix</keyword>
<dbReference type="Proteomes" id="UP001491310">
    <property type="component" value="Unassembled WGS sequence"/>
</dbReference>
<keyword evidence="6 10" id="KW-1278">Translocase</keyword>
<dbReference type="Gene3D" id="1.20.1110.10">
    <property type="entry name" value="Calcium-transporting ATPase, transmembrane domain"/>
    <property type="match status" value="1"/>
</dbReference>
<dbReference type="InterPro" id="IPR023299">
    <property type="entry name" value="ATPase_P-typ_cyto_dom_N"/>
</dbReference>
<dbReference type="SUPFAM" id="SSF81653">
    <property type="entry name" value="Calcium ATPase, transduction domain A"/>
    <property type="match status" value="1"/>
</dbReference>
<dbReference type="InterPro" id="IPR008250">
    <property type="entry name" value="ATPase_P-typ_transduc_dom_A_sf"/>
</dbReference>
<evidence type="ECO:0000256" key="9">
    <source>
        <dbReference type="ARBA" id="ARBA00048122"/>
    </source>
</evidence>
<gene>
    <name evidence="13" type="ORF">WJX75_009176</name>
</gene>
<dbReference type="EMBL" id="JALJOT010000012">
    <property type="protein sequence ID" value="KAK9905068.1"/>
    <property type="molecule type" value="Genomic_DNA"/>
</dbReference>